<dbReference type="OrthoDB" id="10528380at2759"/>
<proteinExistence type="predicted"/>
<protein>
    <submittedName>
        <fullName evidence="2">Uncharacterized protein</fullName>
    </submittedName>
</protein>
<dbReference type="OMA" id="QGGYEIG"/>
<reference evidence="2 3" key="1">
    <citation type="journal article" date="2006" name="Nature">
        <title>Global trends of whole-genome duplications revealed by the ciliate Paramecium tetraurelia.</title>
        <authorList>
            <consortium name="Genoscope"/>
            <person name="Aury J.-M."/>
            <person name="Jaillon O."/>
            <person name="Duret L."/>
            <person name="Noel B."/>
            <person name="Jubin C."/>
            <person name="Porcel B.M."/>
            <person name="Segurens B."/>
            <person name="Daubin V."/>
            <person name="Anthouard V."/>
            <person name="Aiach N."/>
            <person name="Arnaiz O."/>
            <person name="Billaut A."/>
            <person name="Beisson J."/>
            <person name="Blanc I."/>
            <person name="Bouhouche K."/>
            <person name="Camara F."/>
            <person name="Duharcourt S."/>
            <person name="Guigo R."/>
            <person name="Gogendeau D."/>
            <person name="Katinka M."/>
            <person name="Keller A.-M."/>
            <person name="Kissmehl R."/>
            <person name="Klotz C."/>
            <person name="Koll F."/>
            <person name="Le Moue A."/>
            <person name="Lepere C."/>
            <person name="Malinsky S."/>
            <person name="Nowacki M."/>
            <person name="Nowak J.K."/>
            <person name="Plattner H."/>
            <person name="Poulain J."/>
            <person name="Ruiz F."/>
            <person name="Serrano V."/>
            <person name="Zagulski M."/>
            <person name="Dessen P."/>
            <person name="Betermier M."/>
            <person name="Weissenbach J."/>
            <person name="Scarpelli C."/>
            <person name="Schachter V."/>
            <person name="Sperling L."/>
            <person name="Meyer E."/>
            <person name="Cohen J."/>
            <person name="Wincker P."/>
        </authorList>
    </citation>
    <scope>NUCLEOTIDE SEQUENCE [LARGE SCALE GENOMIC DNA]</scope>
    <source>
        <strain evidence="2 3">Stock d4-2</strain>
    </source>
</reference>
<dbReference type="Proteomes" id="UP000000600">
    <property type="component" value="Unassembled WGS sequence"/>
</dbReference>
<dbReference type="EMBL" id="CT868071">
    <property type="protein sequence ID" value="CAK69639.1"/>
    <property type="molecule type" value="Genomic_DNA"/>
</dbReference>
<dbReference type="AlphaFoldDB" id="A0CFS2"/>
<dbReference type="InParanoid" id="A0CFS2"/>
<feature type="compositionally biased region" description="Polar residues" evidence="1">
    <location>
        <begin position="361"/>
        <end position="375"/>
    </location>
</feature>
<accession>A0CFS2</accession>
<feature type="compositionally biased region" description="Low complexity" evidence="1">
    <location>
        <begin position="347"/>
        <end position="360"/>
    </location>
</feature>
<organism evidence="2 3">
    <name type="scientific">Paramecium tetraurelia</name>
    <dbReference type="NCBI Taxonomy" id="5888"/>
    <lineage>
        <taxon>Eukaryota</taxon>
        <taxon>Sar</taxon>
        <taxon>Alveolata</taxon>
        <taxon>Ciliophora</taxon>
        <taxon>Intramacronucleata</taxon>
        <taxon>Oligohymenophorea</taxon>
        <taxon>Peniculida</taxon>
        <taxon>Parameciidae</taxon>
        <taxon>Paramecium</taxon>
    </lineage>
</organism>
<gene>
    <name evidence="2" type="ORF">GSPATT00038080001</name>
</gene>
<feature type="region of interest" description="Disordered" evidence="1">
    <location>
        <begin position="235"/>
        <end position="254"/>
    </location>
</feature>
<name>A0CFS2_PARTE</name>
<feature type="region of interest" description="Disordered" evidence="1">
    <location>
        <begin position="347"/>
        <end position="375"/>
    </location>
</feature>
<evidence type="ECO:0000256" key="1">
    <source>
        <dbReference type="SAM" id="MobiDB-lite"/>
    </source>
</evidence>
<evidence type="ECO:0000313" key="3">
    <source>
        <dbReference type="Proteomes" id="UP000000600"/>
    </source>
</evidence>
<dbReference type="GeneID" id="5022821"/>
<evidence type="ECO:0000313" key="2">
    <source>
        <dbReference type="EMBL" id="CAK69639.1"/>
    </source>
</evidence>
<feature type="compositionally biased region" description="Polar residues" evidence="1">
    <location>
        <begin position="235"/>
        <end position="250"/>
    </location>
</feature>
<dbReference type="RefSeq" id="XP_001437036.1">
    <property type="nucleotide sequence ID" value="XM_001436999.1"/>
</dbReference>
<keyword evidence="3" id="KW-1185">Reference proteome</keyword>
<sequence length="561" mass="64945">MEVTIELQGQYQVESFETILNEKSTLLNIAEIIQEAQYYEQFNLSELFCLEVKGQNKFISGRQTSIKACLIQYKIDIRVLTFYRGLDGQKKMNKGVVLDQNIRVESNTNQINQQVASPEEDIWKVQKNTQQAGGVIIGGGNISASQHLKNLERNINQQNQKVNFDAPNQLETVQSYSNQPIVQQNSIINSQPNQIGQAQVNLQQGTYFGKNQQQFNQQQSAQAVNQLKIQEQQIREPQNQYQPSNISNQGGYEIGGDVTQSQYIRQLQQNSQSNIERQHQQQIDPLLTMQSAQSQQSSSIKIKDMVDIQQSQQSQNTNQISSKIVVRQQIQQTQQDNTQPVDHLLQRQQPQQQQQYNNNQPTDPHSSNQQPHLTQQINNQQSDLFSRQQVYSTQNTQSMNNQSVDSFSSRQQVEQALSTQQNSNQQINPLFQRQQAQSLYQNNNQPSDHLFIRQTQQQQQQQQQLNHQYVESQLTKQYTQQPLENNIQLDESLFSRKTVQQISQTSTSKDNKTNISLNPQVQPEQSIQKLYQFLLHMNPSQEKSLIEFLQEKQIQYKYTQN</sequence>
<feature type="region of interest" description="Disordered" evidence="1">
    <location>
        <begin position="389"/>
        <end position="425"/>
    </location>
</feature>
<dbReference type="HOGENOM" id="CLU_486150_0_0_1"/>
<dbReference type="KEGG" id="ptm:GSPATT00038080001"/>